<proteinExistence type="predicted"/>
<keyword evidence="2" id="KW-1185">Reference proteome</keyword>
<evidence type="ECO:0000313" key="2">
    <source>
        <dbReference type="Proteomes" id="UP000569732"/>
    </source>
</evidence>
<organism evidence="1 2">
    <name type="scientific">Spartinivicinus marinus</name>
    <dbReference type="NCBI Taxonomy" id="2994442"/>
    <lineage>
        <taxon>Bacteria</taxon>
        <taxon>Pseudomonadati</taxon>
        <taxon>Pseudomonadota</taxon>
        <taxon>Gammaproteobacteria</taxon>
        <taxon>Oceanospirillales</taxon>
        <taxon>Zooshikellaceae</taxon>
        <taxon>Spartinivicinus</taxon>
    </lineage>
</organism>
<protein>
    <submittedName>
        <fullName evidence="1">Uncharacterized protein</fullName>
    </submittedName>
</protein>
<sequence length="1481" mass="166890">MKEPLIIKDEPLPPSSNLQWLHNEGIKTLAKLAPDTWTDHNTSDPGIMLLEQLCFAITELGLTLSFPIEDLLAVNQKLDSLQTKPKKQFFTANEILTSSPISRLDLRRVLLDLEGVNNAWLEPIGQTQPIMFWLPHLQRRSWVSQRGAKPINLHGLYRVILEPKDTTVDVAALKKQAIAVLNANRNLAEAFVEIISLPVETLRLRAAVDLAETAVPEQVLAECYWQIQQYLLPSPHHQSLPTLQAQQLAPDQTHQGPILHKGFMLAEQLLLTERRQDVRTSDLIKIMMEQGGVNTIRQLMVTLHDYPSEKDWEPWSILLSSGRSTHLIPIAELIDRQELTFYKRGNLLKLDKQKVLDYYATVVAKHQPEKAVYSDLPIPYGDSLVWQDYRSIQHDLPSIFKLGKEPLLDHSNPTQLAQRSQLQAYLWLFEQVLAIYGEQTANAANQLAVEPNTANPVKLVTIPGREFSVDTAKLEAKIIASQQGEYNGKKGRLLSHLLARLGEQFPDATSLQLTEEIYWEKQQNYLTACAHLVSKRCQAINLQQPNSSTNNGLGAVKRLSALLALDEQNGETLTVVEPILLRPAGFPIQSIEAQGQDLLCVSKKHQLNNHASVELVNAMGLQGKYPIKKVNDDSFIINDLSLGARWQPVSRQVIEQFSQTALGTTACFSPAHGLKNNQLIQLMIANEAFGRWRVNKIDEDNFTLARPFQPKFASLRGEWRRITEGAIINPINKVKLSDTVWGLRCFSKQHGLSEQDAIDVSLTLLVNDTPGDVIQQNKVVVVKVVDEHNFDIPLLTGLPITADDNIVNISQGHWQHSAKLPITKLEQVENAGPQQDQQALRCFVQGHGLNANDRIELFIGGQFLGVNQVIGSEASGNTAYIDIQREFTVRWQPIQQLTQIGYNKTKITLIEKAQHELAPNDWVELLTQDKPPYLSYGYFPITPIPEDKQSFYIPKLSAIKTTENNQQPTLWWRRVLPLKGFYPKQEVTANNTINNLTILFVPQRPSREMNQIEIFMASESVGFRAFAGDKFDNKTLQLNNQLNLAASWEIFRDNEVSSPNTPFEIKGFWQGEGFTVCLSDRIKTAVNPSGELVTPGDVIKVSQQGAPLGLYTVTPVSKDKLPDYVLSALDQQQELLSYFQLDRPVDFRMHWRDVNDLINKSSYFPRAGVHFFASPGHGLTKGEWVAISDRASNIISDVQQDTDNQGVYHVTEIELKTEGNSQYSDSFGVELITGRWGRYGNVSGFEGTKIDSNDNFQYTLCLADKHSLFKGDRVHLFDNTAITGDYEVIGLTAKGFIIDREYSGLRLTSPAAKWAEIKHLAKIRKNGSGGITCQARNHQLTVGEAIVIYDLGGKTQFMDGEYAFYTVMNAQTSQFNIDKSLYAIRSYQPDTADPFSMRVVWVFPAEKGRFQTSEFRQFVQQLIRQETPAHLAAQCLWLDQAGLTLFNAAYQQWLDGLTNTAISVTEVERRKAKLFEMVTYI</sequence>
<dbReference type="Proteomes" id="UP000569732">
    <property type="component" value="Unassembled WGS sequence"/>
</dbReference>
<evidence type="ECO:0000313" key="1">
    <source>
        <dbReference type="EMBL" id="NYZ69173.1"/>
    </source>
</evidence>
<gene>
    <name evidence="1" type="ORF">H0A36_24435</name>
</gene>
<comment type="caution">
    <text evidence="1">The sequence shown here is derived from an EMBL/GenBank/DDBJ whole genome shotgun (WGS) entry which is preliminary data.</text>
</comment>
<reference evidence="1 2" key="1">
    <citation type="submission" date="2020-07" db="EMBL/GenBank/DDBJ databases">
        <title>Endozoicomonas sp. nov., isolated from sediment.</title>
        <authorList>
            <person name="Gu T."/>
        </authorList>
    </citation>
    <scope>NUCLEOTIDE SEQUENCE [LARGE SCALE GENOMIC DNA]</scope>
    <source>
        <strain evidence="1 2">SM1973</strain>
    </source>
</reference>
<dbReference type="RefSeq" id="WP_180571171.1">
    <property type="nucleotide sequence ID" value="NZ_JACCKB010000065.1"/>
</dbReference>
<name>A0A853I774_9GAMM</name>
<dbReference type="EMBL" id="JACCKB010000065">
    <property type="protein sequence ID" value="NYZ69173.1"/>
    <property type="molecule type" value="Genomic_DNA"/>
</dbReference>
<accession>A0A853I774</accession>